<evidence type="ECO:0000313" key="1">
    <source>
        <dbReference type="EMBL" id="VDO84364.1"/>
    </source>
</evidence>
<dbReference type="EMBL" id="UZAM01001449">
    <property type="protein sequence ID" value="VDO84364.1"/>
    <property type="molecule type" value="Genomic_DNA"/>
</dbReference>
<dbReference type="AlphaFoldDB" id="A0A183IA63"/>
<keyword evidence="2" id="KW-1185">Reference proteome</keyword>
<sequence>MFRFVVGCGHRTFRYLLRTAEILKRFFLLESSTMATAVLLALLILCCLTVEALTVWHYSTGTGFANSLHNALLAGTTVGYNWVNLAGDSKYLLTLYPMVTVPLFTCANDFYEREKKNFLRLVSRKLSTTCLNAEDPREGLLFDEVVQQVERSCRKEVTCGWLIRLSVEDKASLFPLWLDMMKRCQQLASLDWSDVPQVTSYVSNV</sequence>
<accession>A0A183IA63</accession>
<dbReference type="WBParaSite" id="SBAD_0000052901-mRNA-1">
    <property type="protein sequence ID" value="SBAD_0000052901-mRNA-1"/>
    <property type="gene ID" value="SBAD_0000052901"/>
</dbReference>
<proteinExistence type="predicted"/>
<dbReference type="Proteomes" id="UP000270296">
    <property type="component" value="Unassembled WGS sequence"/>
</dbReference>
<gene>
    <name evidence="1" type="ORF">SBAD_LOCUS507</name>
</gene>
<organism evidence="3">
    <name type="scientific">Soboliphyme baturini</name>
    <dbReference type="NCBI Taxonomy" id="241478"/>
    <lineage>
        <taxon>Eukaryota</taxon>
        <taxon>Metazoa</taxon>
        <taxon>Ecdysozoa</taxon>
        <taxon>Nematoda</taxon>
        <taxon>Enoplea</taxon>
        <taxon>Dorylaimia</taxon>
        <taxon>Dioctophymatida</taxon>
        <taxon>Dioctophymatoidea</taxon>
        <taxon>Soboliphymatidae</taxon>
        <taxon>Soboliphyme</taxon>
    </lineage>
</organism>
<evidence type="ECO:0000313" key="3">
    <source>
        <dbReference type="WBParaSite" id="SBAD_0000052901-mRNA-1"/>
    </source>
</evidence>
<reference evidence="1 2" key="2">
    <citation type="submission" date="2018-11" db="EMBL/GenBank/DDBJ databases">
        <authorList>
            <consortium name="Pathogen Informatics"/>
        </authorList>
    </citation>
    <scope>NUCLEOTIDE SEQUENCE [LARGE SCALE GENOMIC DNA]</scope>
</reference>
<reference evidence="3" key="1">
    <citation type="submission" date="2016-06" db="UniProtKB">
        <authorList>
            <consortium name="WormBaseParasite"/>
        </authorList>
    </citation>
    <scope>IDENTIFICATION</scope>
</reference>
<evidence type="ECO:0000313" key="2">
    <source>
        <dbReference type="Proteomes" id="UP000270296"/>
    </source>
</evidence>
<name>A0A183IA63_9BILA</name>
<protein>
    <submittedName>
        <fullName evidence="3">Ion_trans domain-containing protein</fullName>
    </submittedName>
</protein>